<dbReference type="Gene3D" id="3.20.20.10">
    <property type="entry name" value="Alanine racemase"/>
    <property type="match status" value="1"/>
</dbReference>
<dbReference type="PRINTS" id="PR01179">
    <property type="entry name" value="ODADCRBXLASE"/>
</dbReference>
<dbReference type="SUPFAM" id="SSF51419">
    <property type="entry name" value="PLP-binding barrel"/>
    <property type="match status" value="1"/>
</dbReference>
<dbReference type="AlphaFoldDB" id="A0A2A6RF48"/>
<dbReference type="GO" id="GO:0006527">
    <property type="term" value="P:L-arginine catabolic process"/>
    <property type="evidence" value="ECO:0007669"/>
    <property type="project" value="InterPro"/>
</dbReference>
<dbReference type="Pfam" id="PF02784">
    <property type="entry name" value="Orn_Arg_deC_N"/>
    <property type="match status" value="1"/>
</dbReference>
<dbReference type="Gene3D" id="2.40.37.10">
    <property type="entry name" value="Lyase, Ornithine Decarboxylase, Chain A, domain 1"/>
    <property type="match status" value="1"/>
</dbReference>
<evidence type="ECO:0000313" key="12">
    <source>
        <dbReference type="EMBL" id="PDW01561.1"/>
    </source>
</evidence>
<organism evidence="12 13">
    <name type="scientific">Candidatus Viridilinea mediisalina</name>
    <dbReference type="NCBI Taxonomy" id="2024553"/>
    <lineage>
        <taxon>Bacteria</taxon>
        <taxon>Bacillati</taxon>
        <taxon>Chloroflexota</taxon>
        <taxon>Chloroflexia</taxon>
        <taxon>Chloroflexales</taxon>
        <taxon>Chloroflexineae</taxon>
        <taxon>Oscillochloridaceae</taxon>
        <taxon>Candidatus Viridilinea</taxon>
    </lineage>
</organism>
<name>A0A2A6RF48_9CHLR</name>
<dbReference type="GO" id="GO:0008295">
    <property type="term" value="P:spermidine biosynthetic process"/>
    <property type="evidence" value="ECO:0007669"/>
    <property type="project" value="UniProtKB-KW"/>
</dbReference>
<dbReference type="EC" id="4.1.1.19" evidence="4"/>
<keyword evidence="7 10" id="KW-0663">Pyridoxal phosphate</keyword>
<evidence type="ECO:0000256" key="7">
    <source>
        <dbReference type="ARBA" id="ARBA00022898"/>
    </source>
</evidence>
<comment type="cofactor">
    <cofactor evidence="1 10">
        <name>pyridoxal 5'-phosphate</name>
        <dbReference type="ChEBI" id="CHEBI:597326"/>
    </cofactor>
</comment>
<evidence type="ECO:0000256" key="9">
    <source>
        <dbReference type="ARBA" id="ARBA00023239"/>
    </source>
</evidence>
<dbReference type="OrthoDB" id="9802658at2"/>
<feature type="active site" description="Proton donor" evidence="10">
    <location>
        <position position="385"/>
    </location>
</feature>
<evidence type="ECO:0000256" key="5">
    <source>
        <dbReference type="ARBA" id="ARBA00022793"/>
    </source>
</evidence>
<evidence type="ECO:0000256" key="2">
    <source>
        <dbReference type="ARBA" id="ARBA00001946"/>
    </source>
</evidence>
<sequence>MKQQTYTNYMQDQFGFAGEGQLTDFMVRREGELFLGGHLNLNELARNYGAPLEVVYTPQITAQVERMYAWAEVARQANNYAGRFLYAYATKANFAAEAVQTALAAGVHYETSAAADLTIAHSLFQQGLLTEDRLICCNGSKEPNYLAAIRALRLDGAANVTPVLDDLDELDALLDLPAPLQFGVRERAAGNRDGLHPGNDRFGLSDAELRLAAERIAASPHQLVLYHAMIGSQVEDEAHFLATLRASVEGYCRLRRQVPSLRYFNFGGGVPTSGYRLGFSFDYAGFLSRLMATLIETCAAYDVPVPDLIGEFGRYTVANHSVLLLEVGAVKHGQAGQPDWYLMNSSMMVSLPDALLVEGQEFVMLPLSDWDRPVVPVRLAGRRTCDSDDVYPRPHRPPLMLPNSGAGLLVAVCGVGAYQQMISGRGGAHHCLSPEPARIIVSAQGEQLVTRYVPQQDQASIMRLLGYQPRPVPNPRPLRLTPVVVGASGVARRRIQPRPLRLVREAASGD</sequence>
<evidence type="ECO:0000256" key="8">
    <source>
        <dbReference type="ARBA" id="ARBA00023066"/>
    </source>
</evidence>
<dbReference type="PANTHER" id="PTHR43295">
    <property type="entry name" value="ARGININE DECARBOXYLASE"/>
    <property type="match status" value="1"/>
</dbReference>
<dbReference type="InterPro" id="IPR009006">
    <property type="entry name" value="Ala_racemase/Decarboxylase_C"/>
</dbReference>
<keyword evidence="9" id="KW-0456">Lyase</keyword>
<comment type="similarity">
    <text evidence="3">Belongs to the Orn/Lys/Arg decarboxylase class-II family. SpeA subfamily.</text>
</comment>
<keyword evidence="13" id="KW-1185">Reference proteome</keyword>
<dbReference type="EMBL" id="NQWI01000128">
    <property type="protein sequence ID" value="PDW01561.1"/>
    <property type="molecule type" value="Genomic_DNA"/>
</dbReference>
<proteinExistence type="inferred from homology"/>
<dbReference type="InterPro" id="IPR029066">
    <property type="entry name" value="PLP-binding_barrel"/>
</dbReference>
<feature type="modified residue" description="N6-(pyridoxal phosphate)lysine" evidence="10">
    <location>
        <position position="91"/>
    </location>
</feature>
<keyword evidence="6" id="KW-0460">Magnesium</keyword>
<comment type="caution">
    <text evidence="12">The sequence shown here is derived from an EMBL/GenBank/DDBJ whole genome shotgun (WGS) entry which is preliminary data.</text>
</comment>
<accession>A0A2A6RF48</accession>
<keyword evidence="8" id="KW-0745">Spermidine biosynthesis</keyword>
<dbReference type="InterPro" id="IPR000183">
    <property type="entry name" value="Orn/DAP/Arg_de-COase"/>
</dbReference>
<evidence type="ECO:0000256" key="1">
    <source>
        <dbReference type="ARBA" id="ARBA00001933"/>
    </source>
</evidence>
<evidence type="ECO:0000256" key="3">
    <source>
        <dbReference type="ARBA" id="ARBA00008357"/>
    </source>
</evidence>
<evidence type="ECO:0000256" key="6">
    <source>
        <dbReference type="ARBA" id="ARBA00022842"/>
    </source>
</evidence>
<dbReference type="InterPro" id="IPR002985">
    <property type="entry name" value="Arg_decrbxlase"/>
</dbReference>
<reference evidence="13" key="1">
    <citation type="submission" date="2017-08" db="EMBL/GenBank/DDBJ databases">
        <authorList>
            <person name="Grouzdev D.S."/>
            <person name="Gaisin V.A."/>
            <person name="Rysina M.S."/>
            <person name="Gorlenko V.M."/>
        </authorList>
    </citation>
    <scope>NUCLEOTIDE SEQUENCE [LARGE SCALE GENOMIC DNA]</scope>
    <source>
        <strain evidence="13">Kir15-3F</strain>
    </source>
</reference>
<dbReference type="GO" id="GO:0008792">
    <property type="term" value="F:arginine decarboxylase activity"/>
    <property type="evidence" value="ECO:0007669"/>
    <property type="project" value="UniProtKB-EC"/>
</dbReference>
<dbReference type="InterPro" id="IPR022644">
    <property type="entry name" value="De-COase2_N"/>
</dbReference>
<evidence type="ECO:0000259" key="11">
    <source>
        <dbReference type="Pfam" id="PF02784"/>
    </source>
</evidence>
<gene>
    <name evidence="12" type="ORF">CJ255_18535</name>
</gene>
<evidence type="ECO:0000313" key="13">
    <source>
        <dbReference type="Proteomes" id="UP000220527"/>
    </source>
</evidence>
<dbReference type="SUPFAM" id="SSF50621">
    <property type="entry name" value="Alanine racemase C-terminal domain-like"/>
    <property type="match status" value="1"/>
</dbReference>
<protein>
    <recommendedName>
        <fullName evidence="4">arginine decarboxylase</fullName>
        <ecNumber evidence="4">4.1.1.19</ecNumber>
    </recommendedName>
</protein>
<keyword evidence="5" id="KW-0210">Decarboxylase</keyword>
<dbReference type="PANTHER" id="PTHR43295:SF9">
    <property type="entry name" value="BIOSYNTHETIC ARGININE DECARBOXYLASE"/>
    <property type="match status" value="1"/>
</dbReference>
<dbReference type="Proteomes" id="UP000220527">
    <property type="component" value="Unassembled WGS sequence"/>
</dbReference>
<feature type="domain" description="Orn/DAP/Arg decarboxylase 2 N-terminal" evidence="11">
    <location>
        <begin position="75"/>
        <end position="318"/>
    </location>
</feature>
<evidence type="ECO:0000256" key="4">
    <source>
        <dbReference type="ARBA" id="ARBA00012426"/>
    </source>
</evidence>
<evidence type="ECO:0000256" key="10">
    <source>
        <dbReference type="PIRSR" id="PIRSR600183-50"/>
    </source>
</evidence>
<comment type="cofactor">
    <cofactor evidence="2">
        <name>Mg(2+)</name>
        <dbReference type="ChEBI" id="CHEBI:18420"/>
    </cofactor>
</comment>